<feature type="region of interest" description="Disordered" evidence="1">
    <location>
        <begin position="262"/>
        <end position="344"/>
    </location>
</feature>
<reference evidence="3 4" key="1">
    <citation type="submission" date="2019-03" db="EMBL/GenBank/DDBJ databases">
        <title>Genomic Encyclopedia of Type Strains, Phase IV (KMG-IV): sequencing the most valuable type-strain genomes for metagenomic binning, comparative biology and taxonomic classification.</title>
        <authorList>
            <person name="Goeker M."/>
        </authorList>
    </citation>
    <scope>NUCLEOTIDE SEQUENCE [LARGE SCALE GENOMIC DNA]</scope>
    <source>
        <strain evidence="3 4">DSM 25059</strain>
    </source>
</reference>
<protein>
    <submittedName>
        <fullName evidence="3">Cell wall hydrolase</fullName>
    </submittedName>
</protein>
<keyword evidence="4" id="KW-1185">Reference proteome</keyword>
<dbReference type="AlphaFoldDB" id="A0A4V3BT08"/>
<dbReference type="InterPro" id="IPR011105">
    <property type="entry name" value="Cell_wall_hydrolase_SleB"/>
</dbReference>
<dbReference type="InterPro" id="IPR042047">
    <property type="entry name" value="SleB_dom1"/>
</dbReference>
<evidence type="ECO:0000256" key="1">
    <source>
        <dbReference type="SAM" id="MobiDB-lite"/>
    </source>
</evidence>
<gene>
    <name evidence="3" type="ORF">EV664_108160</name>
</gene>
<comment type="caution">
    <text evidence="3">The sequence shown here is derived from an EMBL/GenBank/DDBJ whole genome shotgun (WGS) entry which is preliminary data.</text>
</comment>
<dbReference type="Proteomes" id="UP000295493">
    <property type="component" value="Unassembled WGS sequence"/>
</dbReference>
<dbReference type="EMBL" id="SNWD01000008">
    <property type="protein sequence ID" value="TDN81218.1"/>
    <property type="molecule type" value="Genomic_DNA"/>
</dbReference>
<dbReference type="Gene3D" id="1.10.10.2520">
    <property type="entry name" value="Cell wall hydrolase SleB, domain 1"/>
    <property type="match status" value="1"/>
</dbReference>
<evidence type="ECO:0000259" key="2">
    <source>
        <dbReference type="Pfam" id="PF07486"/>
    </source>
</evidence>
<dbReference type="GO" id="GO:0016787">
    <property type="term" value="F:hydrolase activity"/>
    <property type="evidence" value="ECO:0007669"/>
    <property type="project" value="UniProtKB-KW"/>
</dbReference>
<keyword evidence="3" id="KW-0378">Hydrolase</keyword>
<organism evidence="3 4">
    <name type="scientific">Stakelama pacifica</name>
    <dbReference type="NCBI Taxonomy" id="517720"/>
    <lineage>
        <taxon>Bacteria</taxon>
        <taxon>Pseudomonadati</taxon>
        <taxon>Pseudomonadota</taxon>
        <taxon>Alphaproteobacteria</taxon>
        <taxon>Sphingomonadales</taxon>
        <taxon>Sphingomonadaceae</taxon>
        <taxon>Stakelama</taxon>
    </lineage>
</organism>
<feature type="compositionally biased region" description="Low complexity" evidence="1">
    <location>
        <begin position="332"/>
        <end position="344"/>
    </location>
</feature>
<evidence type="ECO:0000313" key="3">
    <source>
        <dbReference type="EMBL" id="TDN81218.1"/>
    </source>
</evidence>
<proteinExistence type="predicted"/>
<name>A0A4V3BT08_9SPHN</name>
<evidence type="ECO:0000313" key="4">
    <source>
        <dbReference type="Proteomes" id="UP000295493"/>
    </source>
</evidence>
<sequence length="344" mass="35497">MPGLVPALILLAMFVAAAVSAMMVMRGMDSRDVAVSDQVVASADRPTGAIAPENTVATDPAELAPLTAETAVARNAEIPVQPGALRTARAFNMGRAGNLDFARALDCLTAAIYYEAAGEPISGQRGVAQVVLNRVRHPAYPNTVCGVVFQGAERRTGCQFSFACDGSLAHPPMAGGWRLAQGLAAAALQGRVEPDVGLATHYHADYVLPLWSPHLVKLAVLGHHIFLRWPGSWGQPGAFGRGYHGGEPAIDWRNGFGGAPIGTGMDAPADGQAPVQAPDSVMPARRPLLPMNDSQSLRSAADGPAASYVAPEERRVIFSAPSSAPGGGGSGAAKTSPAAPSSDQ</sequence>
<accession>A0A4V3BT08</accession>
<dbReference type="Pfam" id="PF07486">
    <property type="entry name" value="Hydrolase_2"/>
    <property type="match status" value="1"/>
</dbReference>
<feature type="domain" description="Cell wall hydrolase SleB" evidence="2">
    <location>
        <begin position="118"/>
        <end position="226"/>
    </location>
</feature>